<evidence type="ECO:0000256" key="2">
    <source>
        <dbReference type="ARBA" id="ARBA00004922"/>
    </source>
</evidence>
<evidence type="ECO:0000256" key="7">
    <source>
        <dbReference type="ARBA" id="ARBA00022692"/>
    </source>
</evidence>
<accession>A0A6J0B8L5</accession>
<keyword evidence="11 12" id="KW-0472">Membrane</keyword>
<dbReference type="GO" id="GO:0000166">
    <property type="term" value="F:nucleotide binding"/>
    <property type="evidence" value="ECO:0007669"/>
    <property type="project" value="UniProtKB-KW"/>
</dbReference>
<dbReference type="Gene3D" id="3.90.550.50">
    <property type="match status" value="1"/>
</dbReference>
<proteinExistence type="inferred from homology"/>
<dbReference type="Proteomes" id="UP000829291">
    <property type="component" value="Chromosome 2"/>
</dbReference>
<keyword evidence="8" id="KW-0547">Nucleotide-binding</keyword>
<comment type="similarity">
    <text evidence="3">Belongs to the glycosyltransferase 31 family. Beta3-Gal-T subfamily.</text>
</comment>
<evidence type="ECO:0000313" key="15">
    <source>
        <dbReference type="RefSeq" id="XP_015511320.1"/>
    </source>
</evidence>
<evidence type="ECO:0000256" key="3">
    <source>
        <dbReference type="ARBA" id="ARBA00006462"/>
    </source>
</evidence>
<comment type="subcellular location">
    <subcellularLocation>
        <location evidence="1">Membrane</location>
        <topology evidence="1">Single-pass type II membrane protein</topology>
    </subcellularLocation>
</comment>
<dbReference type="GO" id="GO:0016020">
    <property type="term" value="C:membrane"/>
    <property type="evidence" value="ECO:0007669"/>
    <property type="project" value="UniProtKB-SubCell"/>
</dbReference>
<dbReference type="EC" id="2.4.1.122" evidence="4"/>
<dbReference type="PANTHER" id="PTHR23033">
    <property type="entry name" value="BETA1,3-GALACTOSYLTRANSFERASE"/>
    <property type="match status" value="1"/>
</dbReference>
<keyword evidence="9" id="KW-0735">Signal-anchor</keyword>
<evidence type="ECO:0000256" key="12">
    <source>
        <dbReference type="SAM" id="Phobius"/>
    </source>
</evidence>
<dbReference type="GeneID" id="107218085"/>
<organism evidence="14 15">
    <name type="scientific">Neodiprion lecontei</name>
    <name type="common">Redheaded pine sawfly</name>
    <dbReference type="NCBI Taxonomy" id="441921"/>
    <lineage>
        <taxon>Eukaryota</taxon>
        <taxon>Metazoa</taxon>
        <taxon>Ecdysozoa</taxon>
        <taxon>Arthropoda</taxon>
        <taxon>Hexapoda</taxon>
        <taxon>Insecta</taxon>
        <taxon>Pterygota</taxon>
        <taxon>Neoptera</taxon>
        <taxon>Endopterygota</taxon>
        <taxon>Hymenoptera</taxon>
        <taxon>Tenthredinoidea</taxon>
        <taxon>Diprionidae</taxon>
        <taxon>Diprioninae</taxon>
        <taxon>Neodiprion</taxon>
    </lineage>
</organism>
<gene>
    <name evidence="15 16" type="primary">LOC107218085</name>
</gene>
<evidence type="ECO:0000256" key="1">
    <source>
        <dbReference type="ARBA" id="ARBA00004606"/>
    </source>
</evidence>
<keyword evidence="6" id="KW-0808">Transferase</keyword>
<dbReference type="RefSeq" id="XP_046587316.1">
    <property type="nucleotide sequence ID" value="XM_046731360.1"/>
</dbReference>
<dbReference type="InterPro" id="IPR003378">
    <property type="entry name" value="Fringe-like_glycosylTrfase"/>
</dbReference>
<keyword evidence="5" id="KW-0328">Glycosyltransferase</keyword>
<keyword evidence="7 12" id="KW-0812">Transmembrane</keyword>
<evidence type="ECO:0000313" key="16">
    <source>
        <dbReference type="RefSeq" id="XP_046587316.1"/>
    </source>
</evidence>
<feature type="domain" description="Fringe-like glycosyltransferase" evidence="13">
    <location>
        <begin position="121"/>
        <end position="223"/>
    </location>
</feature>
<sequence>MVFLLVKTKAVFFIGFTIGGILALILMLAEDLISTKPVCNVRPSRLCRNLEEKESEVEGESYRKWLRLQNVKISKADMDELMYAKKYHTAATNSPILESDWLKSKIHITCVVFVEKIKLANAIKNTWAPHCNRIYYFGAEKDKRIPIIKFDIKLTSSWQLLCESIRYIWQDVSNYKISLDTQAKDKIEWLIFVKDDTMVIPENLRYFVAPMDFDKGYYLGHPITLWQQAYNVAQAGYVLSKGSFLKIVSNFNTTEKCATGGKYWKKEDYDLGKHLGSMGIYPLDTRNEDLSGIFHGYSLQSLLWGVAKSGSYWTHSLYPIGPDCCSPRSITFSAGVPDEMYNTYYMLYRLNVYKGNGTYGNQPAATDIPDQEMWKIILEEEFNITNINQISSQQYYKIWRDRYSEPEQFIKNNYKNMPDVLSSLLTAYEAEKKLDQNNTLI</sequence>
<dbReference type="Pfam" id="PF02434">
    <property type="entry name" value="Fringe"/>
    <property type="match status" value="1"/>
</dbReference>
<dbReference type="AlphaFoldDB" id="A0A6J0B8L5"/>
<evidence type="ECO:0000256" key="4">
    <source>
        <dbReference type="ARBA" id="ARBA00012557"/>
    </source>
</evidence>
<evidence type="ECO:0000256" key="9">
    <source>
        <dbReference type="ARBA" id="ARBA00022968"/>
    </source>
</evidence>
<dbReference type="KEGG" id="nlo:107218085"/>
<keyword evidence="14" id="KW-1185">Reference proteome</keyword>
<reference evidence="15" key="1">
    <citation type="submission" date="2025-04" db="UniProtKB">
        <authorList>
            <consortium name="RefSeq"/>
        </authorList>
    </citation>
    <scope>IDENTIFICATION</scope>
    <source>
        <tissue evidence="16">Thorax and Abdomen</tissue>
        <tissue evidence="15">Whole body</tissue>
    </source>
</reference>
<comment type="pathway">
    <text evidence="2">Protein modification; protein glycosylation.</text>
</comment>
<dbReference type="RefSeq" id="XP_015511320.1">
    <property type="nucleotide sequence ID" value="XM_015655834.1"/>
</dbReference>
<name>A0A6J0B8L5_NEOLC</name>
<protein>
    <recommendedName>
        <fullName evidence="4">N-acetylgalactosaminide beta-1,3-galactosyltransferase</fullName>
        <ecNumber evidence="4">2.4.1.122</ecNumber>
    </recommendedName>
</protein>
<evidence type="ECO:0000259" key="13">
    <source>
        <dbReference type="Pfam" id="PF02434"/>
    </source>
</evidence>
<evidence type="ECO:0000256" key="8">
    <source>
        <dbReference type="ARBA" id="ARBA00022741"/>
    </source>
</evidence>
<evidence type="ECO:0000256" key="10">
    <source>
        <dbReference type="ARBA" id="ARBA00022989"/>
    </source>
</evidence>
<evidence type="ECO:0000256" key="6">
    <source>
        <dbReference type="ARBA" id="ARBA00022679"/>
    </source>
</evidence>
<dbReference type="GO" id="GO:0016263">
    <property type="term" value="F:glycoprotein-N-acetylgalactosamine 3-beta-galactosyltransferase activity"/>
    <property type="evidence" value="ECO:0007669"/>
    <property type="project" value="UniProtKB-EC"/>
</dbReference>
<keyword evidence="10 12" id="KW-1133">Transmembrane helix</keyword>
<evidence type="ECO:0000256" key="11">
    <source>
        <dbReference type="ARBA" id="ARBA00023136"/>
    </source>
</evidence>
<evidence type="ECO:0000256" key="5">
    <source>
        <dbReference type="ARBA" id="ARBA00022676"/>
    </source>
</evidence>
<dbReference type="InterPro" id="IPR026050">
    <property type="entry name" value="C1GALT1/C1GALT1_chp1"/>
</dbReference>
<evidence type="ECO:0000313" key="14">
    <source>
        <dbReference type="Proteomes" id="UP000829291"/>
    </source>
</evidence>
<feature type="transmembrane region" description="Helical" evidence="12">
    <location>
        <begin position="12"/>
        <end position="29"/>
    </location>
</feature>
<dbReference type="PANTHER" id="PTHR23033:SF14">
    <property type="entry name" value="GLYCOPROTEIN-N-ACETYLGALACTOSAMINE 3-BETA-GALACTOSYLTRANSFERASE 1-RELATED"/>
    <property type="match status" value="1"/>
</dbReference>
<dbReference type="InParanoid" id="A0A6J0B8L5"/>
<dbReference type="OrthoDB" id="414175at2759"/>